<feature type="transmembrane region" description="Helical" evidence="6">
    <location>
        <begin position="257"/>
        <end position="279"/>
    </location>
</feature>
<feature type="transmembrane region" description="Helical" evidence="6">
    <location>
        <begin position="299"/>
        <end position="329"/>
    </location>
</feature>
<dbReference type="PIRSF" id="PIRSF006060">
    <property type="entry name" value="AA_transporter"/>
    <property type="match status" value="1"/>
</dbReference>
<keyword evidence="2" id="KW-1003">Cell membrane</keyword>
<evidence type="ECO:0000313" key="8">
    <source>
        <dbReference type="Proteomes" id="UP001596175"/>
    </source>
</evidence>
<comment type="subcellular location">
    <subcellularLocation>
        <location evidence="1">Cell membrane</location>
        <topology evidence="1">Multi-pass membrane protein</topology>
    </subcellularLocation>
</comment>
<keyword evidence="5 6" id="KW-0472">Membrane</keyword>
<organism evidence="7 8">
    <name type="scientific">Actinomycetospora rhizophila</name>
    <dbReference type="NCBI Taxonomy" id="1416876"/>
    <lineage>
        <taxon>Bacteria</taxon>
        <taxon>Bacillati</taxon>
        <taxon>Actinomycetota</taxon>
        <taxon>Actinomycetes</taxon>
        <taxon>Pseudonocardiales</taxon>
        <taxon>Pseudonocardiaceae</taxon>
        <taxon>Actinomycetospora</taxon>
    </lineage>
</organism>
<sequence>MPGKGRIPGLRSRSPVAGLHRRTLRPLGVFAQSVATTAPAGAMASTPLLVIAVAGRGAPWSFAIAAVVVALVAACITAFARRMAAAGGLYSFTAKGLGAGGAYACAVAMIVGYGVLVAVALAGASWYGGALVARLVAAPSSTGTDAVAAGAGVVLVVALAVTVAVCAIRGVRLAGRVMLVIEAVSIGLILLVLVALALTTAPSLPAAPVGVGAGGAGGGIGGVAVGVLPALAAFIGFDSAASLGVEARRPFASVPRAIVATATVAAVLYLVATLVVLAAPGATEGATSPPAGAPSEDLSWASVLMDLGIVASFGACALAALNTLVRVLFSLAREGVAPAVLGRTHRRHLTPAVAVTVTVPVIAAVVVAGTVAGVPPATVFGALVSVATLGFLAAYLLVCVAAPRFLARIGELTRGIVVASVLASAALVAIVVVVLVHAGTGLLITVAALVAVGAGGWAVLRRRRAAALRTMGVYDETTTADVLAAPTTTQPR</sequence>
<keyword evidence="3 6" id="KW-0812">Transmembrane</keyword>
<dbReference type="Pfam" id="PF13520">
    <property type="entry name" value="AA_permease_2"/>
    <property type="match status" value="1"/>
</dbReference>
<evidence type="ECO:0000256" key="1">
    <source>
        <dbReference type="ARBA" id="ARBA00004651"/>
    </source>
</evidence>
<feature type="transmembrane region" description="Helical" evidence="6">
    <location>
        <begin position="380"/>
        <end position="403"/>
    </location>
</feature>
<feature type="transmembrane region" description="Helical" evidence="6">
    <location>
        <begin position="349"/>
        <end position="374"/>
    </location>
</feature>
<evidence type="ECO:0000256" key="4">
    <source>
        <dbReference type="ARBA" id="ARBA00022989"/>
    </source>
</evidence>
<comment type="caution">
    <text evidence="7">The sequence shown here is derived from an EMBL/GenBank/DDBJ whole genome shotgun (WGS) entry which is preliminary data.</text>
</comment>
<feature type="transmembrane region" description="Helical" evidence="6">
    <location>
        <begin position="442"/>
        <end position="460"/>
    </location>
</feature>
<evidence type="ECO:0000256" key="2">
    <source>
        <dbReference type="ARBA" id="ARBA00022475"/>
    </source>
</evidence>
<name>A0ABV9ZLY3_9PSEU</name>
<feature type="transmembrane region" description="Helical" evidence="6">
    <location>
        <begin position="60"/>
        <end position="80"/>
    </location>
</feature>
<dbReference type="PANTHER" id="PTHR42770">
    <property type="entry name" value="AMINO ACID TRANSPORTER-RELATED"/>
    <property type="match status" value="1"/>
</dbReference>
<keyword evidence="4 6" id="KW-1133">Transmembrane helix</keyword>
<dbReference type="InterPro" id="IPR050367">
    <property type="entry name" value="APC_superfamily"/>
</dbReference>
<feature type="transmembrane region" description="Helical" evidence="6">
    <location>
        <begin position="415"/>
        <end position="436"/>
    </location>
</feature>
<evidence type="ECO:0000256" key="6">
    <source>
        <dbReference type="SAM" id="Phobius"/>
    </source>
</evidence>
<evidence type="ECO:0000256" key="3">
    <source>
        <dbReference type="ARBA" id="ARBA00022692"/>
    </source>
</evidence>
<dbReference type="Proteomes" id="UP001596175">
    <property type="component" value="Unassembled WGS sequence"/>
</dbReference>
<dbReference type="EMBL" id="JBHSKG010000014">
    <property type="protein sequence ID" value="MFC5141193.1"/>
    <property type="molecule type" value="Genomic_DNA"/>
</dbReference>
<evidence type="ECO:0000313" key="7">
    <source>
        <dbReference type="EMBL" id="MFC5141193.1"/>
    </source>
</evidence>
<keyword evidence="8" id="KW-1185">Reference proteome</keyword>
<dbReference type="InterPro" id="IPR002293">
    <property type="entry name" value="AA/rel_permease1"/>
</dbReference>
<dbReference type="Gene3D" id="1.20.1740.10">
    <property type="entry name" value="Amino acid/polyamine transporter I"/>
    <property type="match status" value="1"/>
</dbReference>
<evidence type="ECO:0000256" key="5">
    <source>
        <dbReference type="ARBA" id="ARBA00023136"/>
    </source>
</evidence>
<dbReference type="RefSeq" id="WP_378023350.1">
    <property type="nucleotide sequence ID" value="NZ_JBHSKG010000014.1"/>
</dbReference>
<feature type="transmembrane region" description="Helical" evidence="6">
    <location>
        <begin position="179"/>
        <end position="198"/>
    </location>
</feature>
<proteinExistence type="predicted"/>
<feature type="transmembrane region" description="Helical" evidence="6">
    <location>
        <begin position="218"/>
        <end position="237"/>
    </location>
</feature>
<gene>
    <name evidence="7" type="ORF">ACFPK1_23355</name>
</gene>
<reference evidence="8" key="1">
    <citation type="journal article" date="2019" name="Int. J. Syst. Evol. Microbiol.">
        <title>The Global Catalogue of Microorganisms (GCM) 10K type strain sequencing project: providing services to taxonomists for standard genome sequencing and annotation.</title>
        <authorList>
            <consortium name="The Broad Institute Genomics Platform"/>
            <consortium name="The Broad Institute Genome Sequencing Center for Infectious Disease"/>
            <person name="Wu L."/>
            <person name="Ma J."/>
        </authorList>
    </citation>
    <scope>NUCLEOTIDE SEQUENCE [LARGE SCALE GENOMIC DNA]</scope>
    <source>
        <strain evidence="8">XZYJ18</strain>
    </source>
</reference>
<protein>
    <submittedName>
        <fullName evidence="7">APC family permease</fullName>
    </submittedName>
</protein>
<feature type="transmembrane region" description="Helical" evidence="6">
    <location>
        <begin position="147"/>
        <end position="167"/>
    </location>
</feature>
<dbReference type="PANTHER" id="PTHR42770:SF7">
    <property type="entry name" value="MEMBRANE PROTEIN"/>
    <property type="match status" value="1"/>
</dbReference>
<accession>A0ABV9ZLY3</accession>
<feature type="transmembrane region" description="Helical" evidence="6">
    <location>
        <begin position="101"/>
        <end position="127"/>
    </location>
</feature>